<accession>A0A2H3CMH2</accession>
<dbReference type="InParanoid" id="A0A2H3CMH2"/>
<feature type="compositionally biased region" description="Basic and acidic residues" evidence="1">
    <location>
        <begin position="45"/>
        <end position="59"/>
    </location>
</feature>
<gene>
    <name evidence="2" type="ORF">ARMGADRAFT_1037214</name>
</gene>
<evidence type="ECO:0000313" key="3">
    <source>
        <dbReference type="Proteomes" id="UP000217790"/>
    </source>
</evidence>
<keyword evidence="3" id="KW-1185">Reference proteome</keyword>
<evidence type="ECO:0000313" key="2">
    <source>
        <dbReference type="EMBL" id="PBK84279.1"/>
    </source>
</evidence>
<dbReference type="EMBL" id="KZ293699">
    <property type="protein sequence ID" value="PBK84279.1"/>
    <property type="molecule type" value="Genomic_DNA"/>
</dbReference>
<organism evidence="2 3">
    <name type="scientific">Armillaria gallica</name>
    <name type="common">Bulbous honey fungus</name>
    <name type="synonym">Armillaria bulbosa</name>
    <dbReference type="NCBI Taxonomy" id="47427"/>
    <lineage>
        <taxon>Eukaryota</taxon>
        <taxon>Fungi</taxon>
        <taxon>Dikarya</taxon>
        <taxon>Basidiomycota</taxon>
        <taxon>Agaricomycotina</taxon>
        <taxon>Agaricomycetes</taxon>
        <taxon>Agaricomycetidae</taxon>
        <taxon>Agaricales</taxon>
        <taxon>Marasmiineae</taxon>
        <taxon>Physalacriaceae</taxon>
        <taxon>Armillaria</taxon>
    </lineage>
</organism>
<dbReference type="STRING" id="47427.A0A2H3CMH2"/>
<dbReference type="AlphaFoldDB" id="A0A2H3CMH2"/>
<protein>
    <submittedName>
        <fullName evidence="2">Uncharacterized protein</fullName>
    </submittedName>
</protein>
<evidence type="ECO:0000256" key="1">
    <source>
        <dbReference type="SAM" id="MobiDB-lite"/>
    </source>
</evidence>
<dbReference type="Proteomes" id="UP000217790">
    <property type="component" value="Unassembled WGS sequence"/>
</dbReference>
<feature type="region of interest" description="Disordered" evidence="1">
    <location>
        <begin position="45"/>
        <end position="68"/>
    </location>
</feature>
<name>A0A2H3CMH2_ARMGA</name>
<proteinExistence type="predicted"/>
<reference evidence="3" key="1">
    <citation type="journal article" date="2017" name="Nat. Ecol. Evol.">
        <title>Genome expansion and lineage-specific genetic innovations in the forest pathogenic fungi Armillaria.</title>
        <authorList>
            <person name="Sipos G."/>
            <person name="Prasanna A.N."/>
            <person name="Walter M.C."/>
            <person name="O'Connor E."/>
            <person name="Balint B."/>
            <person name="Krizsan K."/>
            <person name="Kiss B."/>
            <person name="Hess J."/>
            <person name="Varga T."/>
            <person name="Slot J."/>
            <person name="Riley R."/>
            <person name="Boka B."/>
            <person name="Rigling D."/>
            <person name="Barry K."/>
            <person name="Lee J."/>
            <person name="Mihaltcheva S."/>
            <person name="LaButti K."/>
            <person name="Lipzen A."/>
            <person name="Waldron R."/>
            <person name="Moloney N.M."/>
            <person name="Sperisen C."/>
            <person name="Kredics L."/>
            <person name="Vagvoelgyi C."/>
            <person name="Patrignani A."/>
            <person name="Fitzpatrick D."/>
            <person name="Nagy I."/>
            <person name="Doyle S."/>
            <person name="Anderson J.B."/>
            <person name="Grigoriev I.V."/>
            <person name="Gueldener U."/>
            <person name="Muensterkoetter M."/>
            <person name="Nagy L.G."/>
        </authorList>
    </citation>
    <scope>NUCLEOTIDE SEQUENCE [LARGE SCALE GENOMIC DNA]</scope>
    <source>
        <strain evidence="3">Ar21-2</strain>
    </source>
</reference>
<sequence length="194" mass="21606">MGGSVRHPEMLYWVMCYIISLGQYGSLETWKGEFMRAVDGRKTVGKAERGAGDDAKERNLGISQNRNPETEIPGGVECHIWFKKKYQTHVQSLSTCSPQFSYTLKDSMPSSTQLPDDEFECEVTITVILCKKRPLLDADVSWIEKGVIAYEQELSNRAAGAFTFQAQVIAITGPSSPKGHHFGDILLGRTLSQE</sequence>